<keyword evidence="2" id="KW-0812">Transmembrane</keyword>
<reference evidence="4 5" key="1">
    <citation type="journal article" date="2014" name="Nat. Genet.">
        <title>Genome and transcriptome of the porcine whipworm Trichuris suis.</title>
        <authorList>
            <person name="Jex A.R."/>
            <person name="Nejsum P."/>
            <person name="Schwarz E.M."/>
            <person name="Hu L."/>
            <person name="Young N.D."/>
            <person name="Hall R.S."/>
            <person name="Korhonen P.K."/>
            <person name="Liao S."/>
            <person name="Thamsborg S."/>
            <person name="Xia J."/>
            <person name="Xu P."/>
            <person name="Wang S."/>
            <person name="Scheerlinck J.P."/>
            <person name="Hofmann A."/>
            <person name="Sternberg P.W."/>
            <person name="Wang J."/>
            <person name="Gasser R.B."/>
        </authorList>
    </citation>
    <scope>NUCLEOTIDE SEQUENCE [LARGE SCALE GENOMIC DNA]</scope>
    <source>
        <strain evidence="4">DCEP-RM93F</strain>
        <strain evidence="3">DCEP-RM93M</strain>
    </source>
</reference>
<dbReference type="AlphaFoldDB" id="A0A085N1Q3"/>
<dbReference type="Proteomes" id="UP000030764">
    <property type="component" value="Unassembled WGS sequence"/>
</dbReference>
<feature type="transmembrane region" description="Helical" evidence="2">
    <location>
        <begin position="82"/>
        <end position="98"/>
    </location>
</feature>
<proteinExistence type="predicted"/>
<evidence type="ECO:0000256" key="2">
    <source>
        <dbReference type="SAM" id="Phobius"/>
    </source>
</evidence>
<dbReference type="EMBL" id="KL363248">
    <property type="protein sequence ID" value="KFD50802.1"/>
    <property type="molecule type" value="Genomic_DNA"/>
</dbReference>
<keyword evidence="2" id="KW-0472">Membrane</keyword>
<feature type="region of interest" description="Disordered" evidence="1">
    <location>
        <begin position="1"/>
        <end position="21"/>
    </location>
</feature>
<dbReference type="EMBL" id="KL367574">
    <property type="protein sequence ID" value="KFD63399.1"/>
    <property type="molecule type" value="Genomic_DNA"/>
</dbReference>
<evidence type="ECO:0000313" key="4">
    <source>
        <dbReference type="EMBL" id="KFD63399.1"/>
    </source>
</evidence>
<protein>
    <submittedName>
        <fullName evidence="4">Uncharacterized protein</fullName>
    </submittedName>
</protein>
<evidence type="ECO:0000256" key="1">
    <source>
        <dbReference type="SAM" id="MobiDB-lite"/>
    </source>
</evidence>
<keyword evidence="2" id="KW-1133">Transmembrane helix</keyword>
<evidence type="ECO:0000313" key="5">
    <source>
        <dbReference type="Proteomes" id="UP000030764"/>
    </source>
</evidence>
<name>A0A085N1Q3_9BILA</name>
<keyword evidence="5" id="KW-1185">Reference proteome</keyword>
<evidence type="ECO:0000313" key="3">
    <source>
        <dbReference type="EMBL" id="KFD50802.1"/>
    </source>
</evidence>
<organism evidence="4">
    <name type="scientific">Trichuris suis</name>
    <name type="common">pig whipworm</name>
    <dbReference type="NCBI Taxonomy" id="68888"/>
    <lineage>
        <taxon>Eukaryota</taxon>
        <taxon>Metazoa</taxon>
        <taxon>Ecdysozoa</taxon>
        <taxon>Nematoda</taxon>
        <taxon>Enoplea</taxon>
        <taxon>Dorylaimia</taxon>
        <taxon>Trichinellida</taxon>
        <taxon>Trichuridae</taxon>
        <taxon>Trichuris</taxon>
    </lineage>
</organism>
<sequence length="111" mass="12944">MLNNDEAAESVSNVQAEPDKEKSLVRKIDAWKLLHNARKVYSRLVEWSSRQNFRFAEFFMYVVWSLGLIEPTATINVVRLEMWLGIFFSGVIWLSVIAKQKEDCVASRLDY</sequence>
<dbReference type="Proteomes" id="UP000030758">
    <property type="component" value="Unassembled WGS sequence"/>
</dbReference>
<gene>
    <name evidence="3" type="ORF">M513_08343</name>
    <name evidence="4" type="ORF">M514_08343</name>
</gene>
<feature type="transmembrane region" description="Helical" evidence="2">
    <location>
        <begin position="58"/>
        <end position="76"/>
    </location>
</feature>
<accession>A0A085N1Q3</accession>